<dbReference type="SMART" id="SM00387">
    <property type="entry name" value="HATPase_c"/>
    <property type="match status" value="1"/>
</dbReference>
<evidence type="ECO:0000256" key="4">
    <source>
        <dbReference type="ARBA" id="ARBA00022777"/>
    </source>
</evidence>
<keyword evidence="4 9" id="KW-0418">Kinase</keyword>
<dbReference type="InterPro" id="IPR036890">
    <property type="entry name" value="HATPase_C_sf"/>
</dbReference>
<dbReference type="SUPFAM" id="SSF52172">
    <property type="entry name" value="CheY-like"/>
    <property type="match status" value="1"/>
</dbReference>
<keyword evidence="5" id="KW-0902">Two-component regulatory system</keyword>
<evidence type="ECO:0000256" key="3">
    <source>
        <dbReference type="ARBA" id="ARBA00022553"/>
    </source>
</evidence>
<dbReference type="Pfam" id="PF00072">
    <property type="entry name" value="Response_reg"/>
    <property type="match status" value="1"/>
</dbReference>
<dbReference type="PROSITE" id="PS50109">
    <property type="entry name" value="HIS_KIN"/>
    <property type="match status" value="1"/>
</dbReference>
<keyword evidence="4 9" id="KW-0808">Transferase</keyword>
<dbReference type="InterPro" id="IPR036097">
    <property type="entry name" value="HisK_dim/P_sf"/>
</dbReference>
<comment type="caution">
    <text evidence="9">The sequence shown here is derived from an EMBL/GenBank/DDBJ whole genome shotgun (WGS) entry which is preliminary data.</text>
</comment>
<evidence type="ECO:0000256" key="1">
    <source>
        <dbReference type="ARBA" id="ARBA00000085"/>
    </source>
</evidence>
<dbReference type="Proteomes" id="UP000618445">
    <property type="component" value="Unassembled WGS sequence"/>
</dbReference>
<dbReference type="RefSeq" id="WP_190580976.1">
    <property type="nucleotide sequence ID" value="NZ_CAWPQU010000040.1"/>
</dbReference>
<sequence>MKRILVLENDLIILSNIKDLLSLNNFYVIAPSDAVEGLQLAQQEQPDLILFDVTMQNSEEIDILEALRRNSLTSKIPLILLTSMHTSDYYGYLSLTKPFRFSDLLKLIDISLEKQEIIKKESTEKLEVLRRNITSSLPHELLTPLVGILGTTGCLLDSYEYLSSDEILVLIRNINEHGNRMYRLAQNFIMFSELATIEASSKTWQEEFDQTAVKNIIRFAAETSAKKTNRINDLTMNLQEVSINISPNHLSKVVTEIVDNAFKFSKSGDSVYLSSVEDKQFFYLYISDRGRGMTKAQVADIGAFMQFDREHYNQQGCGLGLTIVKQIVKLYGGELSIKNGVFNQTTVSIQLPKCNHIAKLALLTE</sequence>
<evidence type="ECO:0000313" key="10">
    <source>
        <dbReference type="Proteomes" id="UP000618445"/>
    </source>
</evidence>
<feature type="domain" description="Response regulatory" evidence="8">
    <location>
        <begin position="3"/>
        <end position="112"/>
    </location>
</feature>
<dbReference type="InterPro" id="IPR005467">
    <property type="entry name" value="His_kinase_dom"/>
</dbReference>
<dbReference type="SMART" id="SM00388">
    <property type="entry name" value="HisKA"/>
    <property type="match status" value="1"/>
</dbReference>
<organism evidence="9 10">
    <name type="scientific">Phormidium tenue FACHB-1050</name>
    <dbReference type="NCBI Taxonomy" id="2692857"/>
    <lineage>
        <taxon>Bacteria</taxon>
        <taxon>Bacillati</taxon>
        <taxon>Cyanobacteriota</taxon>
        <taxon>Cyanophyceae</taxon>
        <taxon>Oscillatoriophycideae</taxon>
        <taxon>Oscillatoriales</taxon>
        <taxon>Oscillatoriaceae</taxon>
        <taxon>Phormidium</taxon>
    </lineage>
</organism>
<dbReference type="InterPro" id="IPR003594">
    <property type="entry name" value="HATPase_dom"/>
</dbReference>
<dbReference type="PANTHER" id="PTHR43547">
    <property type="entry name" value="TWO-COMPONENT HISTIDINE KINASE"/>
    <property type="match status" value="1"/>
</dbReference>
<evidence type="ECO:0000256" key="2">
    <source>
        <dbReference type="ARBA" id="ARBA00012438"/>
    </source>
</evidence>
<dbReference type="SUPFAM" id="SSF47384">
    <property type="entry name" value="Homodimeric domain of signal transducing histidine kinase"/>
    <property type="match status" value="1"/>
</dbReference>
<dbReference type="SMART" id="SM00448">
    <property type="entry name" value="REC"/>
    <property type="match status" value="1"/>
</dbReference>
<dbReference type="InterPro" id="IPR001789">
    <property type="entry name" value="Sig_transdc_resp-reg_receiver"/>
</dbReference>
<name>A0ABR8CEM4_9CYAN</name>
<dbReference type="Pfam" id="PF00512">
    <property type="entry name" value="HisKA"/>
    <property type="match status" value="1"/>
</dbReference>
<dbReference type="EMBL" id="JACJQY010000045">
    <property type="protein sequence ID" value="MBD2319223.1"/>
    <property type="molecule type" value="Genomic_DNA"/>
</dbReference>
<dbReference type="PROSITE" id="PS50110">
    <property type="entry name" value="RESPONSE_REGULATORY"/>
    <property type="match status" value="1"/>
</dbReference>
<comment type="catalytic activity">
    <reaction evidence="1">
        <text>ATP + protein L-histidine = ADP + protein N-phospho-L-histidine.</text>
        <dbReference type="EC" id="2.7.13.3"/>
    </reaction>
</comment>
<feature type="domain" description="Histidine kinase" evidence="7">
    <location>
        <begin position="136"/>
        <end position="355"/>
    </location>
</feature>
<gene>
    <name evidence="9" type="ORF">H6G05_20555</name>
</gene>
<dbReference type="Gene3D" id="1.10.287.130">
    <property type="match status" value="1"/>
</dbReference>
<dbReference type="Pfam" id="PF02518">
    <property type="entry name" value="HATPase_c"/>
    <property type="match status" value="1"/>
</dbReference>
<evidence type="ECO:0000313" key="9">
    <source>
        <dbReference type="EMBL" id="MBD2319223.1"/>
    </source>
</evidence>
<dbReference type="CDD" id="cd00082">
    <property type="entry name" value="HisKA"/>
    <property type="match status" value="1"/>
</dbReference>
<evidence type="ECO:0000256" key="5">
    <source>
        <dbReference type="ARBA" id="ARBA00023012"/>
    </source>
</evidence>
<dbReference type="Gene3D" id="3.30.565.10">
    <property type="entry name" value="Histidine kinase-like ATPase, C-terminal domain"/>
    <property type="match status" value="1"/>
</dbReference>
<dbReference type="GO" id="GO:0016301">
    <property type="term" value="F:kinase activity"/>
    <property type="evidence" value="ECO:0007669"/>
    <property type="project" value="UniProtKB-KW"/>
</dbReference>
<dbReference type="PRINTS" id="PR00344">
    <property type="entry name" value="BCTRLSENSOR"/>
</dbReference>
<reference evidence="9 10" key="1">
    <citation type="journal article" date="2020" name="ISME J.">
        <title>Comparative genomics reveals insights into cyanobacterial evolution and habitat adaptation.</title>
        <authorList>
            <person name="Chen M.Y."/>
            <person name="Teng W.K."/>
            <person name="Zhao L."/>
            <person name="Hu C.X."/>
            <person name="Zhou Y.K."/>
            <person name="Han B.P."/>
            <person name="Song L.R."/>
            <person name="Shu W.S."/>
        </authorList>
    </citation>
    <scope>NUCLEOTIDE SEQUENCE [LARGE SCALE GENOMIC DNA]</scope>
    <source>
        <strain evidence="9 10">FACHB-1050</strain>
    </source>
</reference>
<dbReference type="PANTHER" id="PTHR43547:SF2">
    <property type="entry name" value="HYBRID SIGNAL TRANSDUCTION HISTIDINE KINASE C"/>
    <property type="match status" value="1"/>
</dbReference>
<evidence type="ECO:0000259" key="7">
    <source>
        <dbReference type="PROSITE" id="PS50109"/>
    </source>
</evidence>
<keyword evidence="10" id="KW-1185">Reference proteome</keyword>
<dbReference type="InterPro" id="IPR004358">
    <property type="entry name" value="Sig_transdc_His_kin-like_C"/>
</dbReference>
<feature type="modified residue" description="4-aspartylphosphate" evidence="6">
    <location>
        <position position="52"/>
    </location>
</feature>
<dbReference type="SUPFAM" id="SSF55874">
    <property type="entry name" value="ATPase domain of HSP90 chaperone/DNA topoisomerase II/histidine kinase"/>
    <property type="match status" value="1"/>
</dbReference>
<evidence type="ECO:0000256" key="6">
    <source>
        <dbReference type="PROSITE-ProRule" id="PRU00169"/>
    </source>
</evidence>
<dbReference type="InterPro" id="IPR011006">
    <property type="entry name" value="CheY-like_superfamily"/>
</dbReference>
<keyword evidence="3 6" id="KW-0597">Phosphoprotein</keyword>
<proteinExistence type="predicted"/>
<protein>
    <recommendedName>
        <fullName evidence="2">histidine kinase</fullName>
        <ecNumber evidence="2">2.7.13.3</ecNumber>
    </recommendedName>
</protein>
<dbReference type="InterPro" id="IPR003661">
    <property type="entry name" value="HisK_dim/P_dom"/>
</dbReference>
<accession>A0ABR8CEM4</accession>
<dbReference type="EC" id="2.7.13.3" evidence="2"/>
<dbReference type="Gene3D" id="3.40.50.2300">
    <property type="match status" value="1"/>
</dbReference>
<evidence type="ECO:0000259" key="8">
    <source>
        <dbReference type="PROSITE" id="PS50110"/>
    </source>
</evidence>